<evidence type="ECO:0000256" key="3">
    <source>
        <dbReference type="ARBA" id="ARBA00019010"/>
    </source>
</evidence>
<dbReference type="InterPro" id="IPR027417">
    <property type="entry name" value="P-loop_NTPase"/>
</dbReference>
<sequence length="153" mass="17329">MSEAETKNFGFKLAECFCNSPVKSSVIYLKGDLGSGKTTFAKGFLDGMGFLGNVTSPTYTLIEIYNTRVYDVYHIDLYRIDTRKEIIELELHEEPVSSNPFIFLIEWPERGMPDILPPDLEIMLSLGQLSNQRIPDVACNSKKLGNILNCWLK</sequence>
<dbReference type="Pfam" id="PF02367">
    <property type="entry name" value="TsaE"/>
    <property type="match status" value="1"/>
</dbReference>
<dbReference type="Gene3D" id="3.40.50.300">
    <property type="entry name" value="P-loop containing nucleotide triphosphate hydrolases"/>
    <property type="match status" value="1"/>
</dbReference>
<dbReference type="InterPro" id="IPR003442">
    <property type="entry name" value="T6A_TsaE"/>
</dbReference>
<name>A0A381R3Z4_9ZZZZ</name>
<dbReference type="PANTHER" id="PTHR33540">
    <property type="entry name" value="TRNA THREONYLCARBAMOYLADENOSINE BIOSYNTHESIS PROTEIN TSAE"/>
    <property type="match status" value="1"/>
</dbReference>
<dbReference type="AlphaFoldDB" id="A0A381R3Z4"/>
<comment type="subcellular location">
    <subcellularLocation>
        <location evidence="1">Cytoplasm</location>
    </subcellularLocation>
</comment>
<evidence type="ECO:0000256" key="2">
    <source>
        <dbReference type="ARBA" id="ARBA00007599"/>
    </source>
</evidence>
<evidence type="ECO:0000256" key="6">
    <source>
        <dbReference type="ARBA" id="ARBA00022723"/>
    </source>
</evidence>
<organism evidence="11">
    <name type="scientific">marine metagenome</name>
    <dbReference type="NCBI Taxonomy" id="408172"/>
    <lineage>
        <taxon>unclassified sequences</taxon>
        <taxon>metagenomes</taxon>
        <taxon>ecological metagenomes</taxon>
    </lineage>
</organism>
<comment type="similarity">
    <text evidence="2">Belongs to the TsaE family.</text>
</comment>
<keyword evidence="6" id="KW-0479">Metal-binding</keyword>
<dbReference type="EMBL" id="UINC01001683">
    <property type="protein sequence ID" value="SUZ86475.1"/>
    <property type="molecule type" value="Genomic_DNA"/>
</dbReference>
<gene>
    <name evidence="11" type="ORF">METZ01_LOCUS39329</name>
</gene>
<evidence type="ECO:0000256" key="10">
    <source>
        <dbReference type="ARBA" id="ARBA00032441"/>
    </source>
</evidence>
<dbReference type="GO" id="GO:0046872">
    <property type="term" value="F:metal ion binding"/>
    <property type="evidence" value="ECO:0007669"/>
    <property type="project" value="UniProtKB-KW"/>
</dbReference>
<keyword evidence="5" id="KW-0819">tRNA processing</keyword>
<keyword evidence="8" id="KW-0067">ATP-binding</keyword>
<keyword evidence="9" id="KW-0460">Magnesium</keyword>
<dbReference type="PANTHER" id="PTHR33540:SF2">
    <property type="entry name" value="TRNA THREONYLCARBAMOYLADENOSINE BIOSYNTHESIS PROTEIN TSAE"/>
    <property type="match status" value="1"/>
</dbReference>
<dbReference type="SUPFAM" id="SSF52540">
    <property type="entry name" value="P-loop containing nucleoside triphosphate hydrolases"/>
    <property type="match status" value="1"/>
</dbReference>
<dbReference type="GO" id="GO:0002949">
    <property type="term" value="P:tRNA threonylcarbamoyladenosine modification"/>
    <property type="evidence" value="ECO:0007669"/>
    <property type="project" value="InterPro"/>
</dbReference>
<evidence type="ECO:0000256" key="8">
    <source>
        <dbReference type="ARBA" id="ARBA00022840"/>
    </source>
</evidence>
<evidence type="ECO:0000256" key="9">
    <source>
        <dbReference type="ARBA" id="ARBA00022842"/>
    </source>
</evidence>
<accession>A0A381R3Z4</accession>
<evidence type="ECO:0000256" key="4">
    <source>
        <dbReference type="ARBA" id="ARBA00022490"/>
    </source>
</evidence>
<evidence type="ECO:0000256" key="5">
    <source>
        <dbReference type="ARBA" id="ARBA00022694"/>
    </source>
</evidence>
<keyword evidence="4" id="KW-0963">Cytoplasm</keyword>
<keyword evidence="7" id="KW-0547">Nucleotide-binding</keyword>
<protein>
    <recommendedName>
        <fullName evidence="3">tRNA threonylcarbamoyladenosine biosynthesis protein TsaE</fullName>
    </recommendedName>
    <alternativeName>
        <fullName evidence="10">t(6)A37 threonylcarbamoyladenosine biosynthesis protein TsaE</fullName>
    </alternativeName>
</protein>
<dbReference type="GO" id="GO:0005524">
    <property type="term" value="F:ATP binding"/>
    <property type="evidence" value="ECO:0007669"/>
    <property type="project" value="UniProtKB-KW"/>
</dbReference>
<dbReference type="NCBIfam" id="TIGR00150">
    <property type="entry name" value="T6A_YjeE"/>
    <property type="match status" value="1"/>
</dbReference>
<dbReference type="GO" id="GO:0005737">
    <property type="term" value="C:cytoplasm"/>
    <property type="evidence" value="ECO:0007669"/>
    <property type="project" value="UniProtKB-SubCell"/>
</dbReference>
<evidence type="ECO:0000313" key="11">
    <source>
        <dbReference type="EMBL" id="SUZ86475.1"/>
    </source>
</evidence>
<evidence type="ECO:0000256" key="1">
    <source>
        <dbReference type="ARBA" id="ARBA00004496"/>
    </source>
</evidence>
<evidence type="ECO:0000256" key="7">
    <source>
        <dbReference type="ARBA" id="ARBA00022741"/>
    </source>
</evidence>
<proteinExistence type="inferred from homology"/>
<reference evidence="11" key="1">
    <citation type="submission" date="2018-05" db="EMBL/GenBank/DDBJ databases">
        <authorList>
            <person name="Lanie J.A."/>
            <person name="Ng W.-L."/>
            <person name="Kazmierczak K.M."/>
            <person name="Andrzejewski T.M."/>
            <person name="Davidsen T.M."/>
            <person name="Wayne K.J."/>
            <person name="Tettelin H."/>
            <person name="Glass J.I."/>
            <person name="Rusch D."/>
            <person name="Podicherti R."/>
            <person name="Tsui H.-C.T."/>
            <person name="Winkler M.E."/>
        </authorList>
    </citation>
    <scope>NUCLEOTIDE SEQUENCE</scope>
</reference>